<proteinExistence type="predicted"/>
<name>A0A0A9DME5_ARUDO</name>
<evidence type="ECO:0000313" key="1">
    <source>
        <dbReference type="EMBL" id="JAD89744.1"/>
    </source>
</evidence>
<protein>
    <submittedName>
        <fullName evidence="1">Uncharacterized protein</fullName>
    </submittedName>
</protein>
<sequence>MLRLDFGLYGGGLGSRSISGTFRCSRRSGTFRRLLGATCGGQCKLPPRRFPELPMKYAASLLNRSLLHHLHEGAQL</sequence>
<accession>A0A0A9DME5</accession>
<reference evidence="1" key="1">
    <citation type="submission" date="2014-09" db="EMBL/GenBank/DDBJ databases">
        <authorList>
            <person name="Magalhaes I.L.F."/>
            <person name="Oliveira U."/>
            <person name="Santos F.R."/>
            <person name="Vidigal T.H.D.A."/>
            <person name="Brescovit A.D."/>
            <person name="Santos A.J."/>
        </authorList>
    </citation>
    <scope>NUCLEOTIDE SEQUENCE</scope>
    <source>
        <tissue evidence="1">Shoot tissue taken approximately 20 cm above the soil surface</tissue>
    </source>
</reference>
<dbReference type="EMBL" id="GBRH01208151">
    <property type="protein sequence ID" value="JAD89744.1"/>
    <property type="molecule type" value="Transcribed_RNA"/>
</dbReference>
<organism evidence="1">
    <name type="scientific">Arundo donax</name>
    <name type="common">Giant reed</name>
    <name type="synonym">Donax arundinaceus</name>
    <dbReference type="NCBI Taxonomy" id="35708"/>
    <lineage>
        <taxon>Eukaryota</taxon>
        <taxon>Viridiplantae</taxon>
        <taxon>Streptophyta</taxon>
        <taxon>Embryophyta</taxon>
        <taxon>Tracheophyta</taxon>
        <taxon>Spermatophyta</taxon>
        <taxon>Magnoliopsida</taxon>
        <taxon>Liliopsida</taxon>
        <taxon>Poales</taxon>
        <taxon>Poaceae</taxon>
        <taxon>PACMAD clade</taxon>
        <taxon>Arundinoideae</taxon>
        <taxon>Arundineae</taxon>
        <taxon>Arundo</taxon>
    </lineage>
</organism>
<dbReference type="AlphaFoldDB" id="A0A0A9DME5"/>
<reference evidence="1" key="2">
    <citation type="journal article" date="2015" name="Data Brief">
        <title>Shoot transcriptome of the giant reed, Arundo donax.</title>
        <authorList>
            <person name="Barrero R.A."/>
            <person name="Guerrero F.D."/>
            <person name="Moolhuijzen P."/>
            <person name="Goolsby J.A."/>
            <person name="Tidwell J."/>
            <person name="Bellgard S.E."/>
            <person name="Bellgard M.I."/>
        </authorList>
    </citation>
    <scope>NUCLEOTIDE SEQUENCE</scope>
    <source>
        <tissue evidence="1">Shoot tissue taken approximately 20 cm above the soil surface</tissue>
    </source>
</reference>